<dbReference type="EMBL" id="QAOT01000024">
    <property type="protein sequence ID" value="PTR12508.1"/>
    <property type="molecule type" value="Genomic_DNA"/>
</dbReference>
<dbReference type="AlphaFoldDB" id="A0A2T5JSY7"/>
<evidence type="ECO:0000313" key="2">
    <source>
        <dbReference type="Proteomes" id="UP000244060"/>
    </source>
</evidence>
<name>A0A2T5JSY7_9RHOB</name>
<comment type="caution">
    <text evidence="1">The sequence shown here is derived from an EMBL/GenBank/DDBJ whole genome shotgun (WGS) entry which is preliminary data.</text>
</comment>
<evidence type="ECO:0000313" key="1">
    <source>
        <dbReference type="EMBL" id="PTR12508.1"/>
    </source>
</evidence>
<dbReference type="Proteomes" id="UP000244060">
    <property type="component" value="Unassembled WGS sequence"/>
</dbReference>
<dbReference type="RefSeq" id="WP_108222387.1">
    <property type="nucleotide sequence ID" value="NZ_CP183927.1"/>
</dbReference>
<sequence length="351" mass="38757">MRLLAITLLALGILLGTPDTPWARTTRPDALSEWRLAQEFGAARLLLKTLLKERPAGGEKYAILVAESLSLSRQGVTPRPRLTFGIAPVVEYDHNINGGFPVDEISIGPFTFVVDPESRARSGLTFGLRADAGASLAVADGLLFTLSAYGTARHSFEHDLNVLKYSTTACLKYTSRTWSYVDACASEYNLRRDLSEEERFFRSVTFGRVFSTGNASHDVAVTALHQRYLGDSQRRLRLSVSSVVREVGAFDFGVSVGDGPDGVLAMTQGVDVGFGSVLWGQPTRVSLAYLREEGGVFFGQDRSDERWLLRANRRLSPSVDGYVSLERKNSSLEAFTESLFNIGFEIRGRRW</sequence>
<organism evidence="1 2">
    <name type="scientific">Cereibacter azotoformans</name>
    <dbReference type="NCBI Taxonomy" id="43057"/>
    <lineage>
        <taxon>Bacteria</taxon>
        <taxon>Pseudomonadati</taxon>
        <taxon>Pseudomonadota</taxon>
        <taxon>Alphaproteobacteria</taxon>
        <taxon>Rhodobacterales</taxon>
        <taxon>Paracoccaceae</taxon>
        <taxon>Cereibacter</taxon>
    </lineage>
</organism>
<proteinExistence type="predicted"/>
<reference evidence="1 2" key="1">
    <citation type="submission" date="2018-04" db="EMBL/GenBank/DDBJ databases">
        <title>Genomic Encyclopedia of Type Strains, Phase III (KMG-III): the genomes of soil and plant-associated and newly described type strains.</title>
        <authorList>
            <person name="Whitman W."/>
        </authorList>
    </citation>
    <scope>NUCLEOTIDE SEQUENCE [LARGE SCALE GENOMIC DNA]</scope>
    <source>
        <strain evidence="1 2">KA25</strain>
    </source>
</reference>
<accession>A0A2T5JSY7</accession>
<keyword evidence="2" id="KW-1185">Reference proteome</keyword>
<protein>
    <submittedName>
        <fullName evidence="1">Uncharacterized protein</fullName>
    </submittedName>
</protein>
<dbReference type="OrthoDB" id="7779042at2"/>
<gene>
    <name evidence="1" type="ORF">C8J28_1248</name>
</gene>